<evidence type="ECO:0000256" key="5">
    <source>
        <dbReference type="ARBA" id="ARBA00022989"/>
    </source>
</evidence>
<evidence type="ECO:0000256" key="7">
    <source>
        <dbReference type="ARBA" id="ARBA00023136"/>
    </source>
</evidence>
<evidence type="ECO:0000256" key="1">
    <source>
        <dbReference type="ARBA" id="ARBA00004370"/>
    </source>
</evidence>
<evidence type="ECO:0000313" key="12">
    <source>
        <dbReference type="EMBL" id="KAJ4461663.1"/>
    </source>
</evidence>
<comment type="subcellular location">
    <subcellularLocation>
        <location evidence="1">Membrane</location>
    </subcellularLocation>
</comment>
<organism evidence="12 13">
    <name type="scientific">Paratrimastix pyriformis</name>
    <dbReference type="NCBI Taxonomy" id="342808"/>
    <lineage>
        <taxon>Eukaryota</taxon>
        <taxon>Metamonada</taxon>
        <taxon>Preaxostyla</taxon>
        <taxon>Paratrimastigidae</taxon>
        <taxon>Paratrimastix</taxon>
    </lineage>
</organism>
<feature type="transmembrane region" description="Helical" evidence="10">
    <location>
        <begin position="80"/>
        <end position="96"/>
    </location>
</feature>
<evidence type="ECO:0000256" key="3">
    <source>
        <dbReference type="ARBA" id="ARBA00022679"/>
    </source>
</evidence>
<accession>A0ABQ8US52</accession>
<evidence type="ECO:0000256" key="8">
    <source>
        <dbReference type="ARBA" id="ARBA00023315"/>
    </source>
</evidence>
<dbReference type="SUPFAM" id="SSF69593">
    <property type="entry name" value="Glycerol-3-phosphate (1)-acyltransferase"/>
    <property type="match status" value="1"/>
</dbReference>
<feature type="transmembrane region" description="Helical" evidence="10">
    <location>
        <begin position="39"/>
        <end position="68"/>
    </location>
</feature>
<comment type="caution">
    <text evidence="12">The sequence shown here is derived from an EMBL/GenBank/DDBJ whole genome shotgun (WGS) entry which is preliminary data.</text>
</comment>
<comment type="similarity">
    <text evidence="2">Belongs to the 1-acyl-sn-glycerol-3-phosphate acyltransferase family.</text>
</comment>
<keyword evidence="8" id="KW-0012">Acyltransferase</keyword>
<dbReference type="EMBL" id="JAPMOS010000006">
    <property type="protein sequence ID" value="KAJ4461663.1"/>
    <property type="molecule type" value="Genomic_DNA"/>
</dbReference>
<reference evidence="12" key="1">
    <citation type="journal article" date="2022" name="bioRxiv">
        <title>Genomics of Preaxostyla Flagellates Illuminates Evolutionary Transitions and the Path Towards Mitochondrial Loss.</title>
        <authorList>
            <person name="Novak L.V.F."/>
            <person name="Treitli S.C."/>
            <person name="Pyrih J."/>
            <person name="Halakuc P."/>
            <person name="Pipaliya S.V."/>
            <person name="Vacek V."/>
            <person name="Brzon O."/>
            <person name="Soukal P."/>
            <person name="Eme L."/>
            <person name="Dacks J.B."/>
            <person name="Karnkowska A."/>
            <person name="Elias M."/>
            <person name="Hampl V."/>
        </authorList>
    </citation>
    <scope>NUCLEOTIDE SEQUENCE</scope>
    <source>
        <strain evidence="12">RCP-MX</strain>
    </source>
</reference>
<dbReference type="SMART" id="SM00563">
    <property type="entry name" value="PlsC"/>
    <property type="match status" value="1"/>
</dbReference>
<evidence type="ECO:0000256" key="4">
    <source>
        <dbReference type="ARBA" id="ARBA00022692"/>
    </source>
</evidence>
<dbReference type="PANTHER" id="PTHR23063">
    <property type="entry name" value="PHOSPHOLIPID ACYLTRANSFERASE"/>
    <property type="match status" value="1"/>
</dbReference>
<sequence>MQPSPLPALTPPTPKTPPPDQPPLTSMLATSRWRKDKPWWCFVLLALWFPFGIVLCAVRFVIMFLVFLFFNIGRLFRCEMLVLNFFYPMMGFIVVTDRKRLRAANRPRILVCNHMSDFDGYALWTVVPPNELTFITTIYMQSLAQCARRCGVPLSVIVRAPSDNPEKRLQVRESIKEELHKGRRVLFVNAEGAETNGRVGLLRYNKFTFGLGMDIQPLALKRAEENETDSQFADRVQTMTAHNLGLYPTTYTFMDKVNAFKLKR</sequence>
<keyword evidence="4 10" id="KW-0812">Transmembrane</keyword>
<dbReference type="Pfam" id="PF01553">
    <property type="entry name" value="Acyltransferase"/>
    <property type="match status" value="1"/>
</dbReference>
<name>A0ABQ8US52_9EUKA</name>
<evidence type="ECO:0000256" key="9">
    <source>
        <dbReference type="SAM" id="MobiDB-lite"/>
    </source>
</evidence>
<evidence type="ECO:0000313" key="13">
    <source>
        <dbReference type="Proteomes" id="UP001141327"/>
    </source>
</evidence>
<dbReference type="Proteomes" id="UP001141327">
    <property type="component" value="Unassembled WGS sequence"/>
</dbReference>
<gene>
    <name evidence="12" type="ORF">PAPYR_1783</name>
</gene>
<protein>
    <recommendedName>
        <fullName evidence="11">Phospholipid/glycerol acyltransferase domain-containing protein</fullName>
    </recommendedName>
</protein>
<proteinExistence type="inferred from homology"/>
<dbReference type="PANTHER" id="PTHR23063:SF52">
    <property type="entry name" value="LYSOPHOSPHATIDYLCHOLINE ACYLTRANSFERASE"/>
    <property type="match status" value="1"/>
</dbReference>
<keyword evidence="13" id="KW-1185">Reference proteome</keyword>
<evidence type="ECO:0000259" key="11">
    <source>
        <dbReference type="SMART" id="SM00563"/>
    </source>
</evidence>
<dbReference type="InterPro" id="IPR002123">
    <property type="entry name" value="Plipid/glycerol_acylTrfase"/>
</dbReference>
<evidence type="ECO:0000256" key="10">
    <source>
        <dbReference type="SAM" id="Phobius"/>
    </source>
</evidence>
<keyword evidence="3" id="KW-0808">Transferase</keyword>
<feature type="region of interest" description="Disordered" evidence="9">
    <location>
        <begin position="1"/>
        <end position="24"/>
    </location>
</feature>
<feature type="compositionally biased region" description="Pro residues" evidence="9">
    <location>
        <begin position="1"/>
        <end position="22"/>
    </location>
</feature>
<evidence type="ECO:0000256" key="6">
    <source>
        <dbReference type="ARBA" id="ARBA00023098"/>
    </source>
</evidence>
<keyword evidence="6" id="KW-0443">Lipid metabolism</keyword>
<feature type="domain" description="Phospholipid/glycerol acyltransferase" evidence="11">
    <location>
        <begin position="108"/>
        <end position="223"/>
    </location>
</feature>
<keyword evidence="5 10" id="KW-1133">Transmembrane helix</keyword>
<keyword evidence="7 10" id="KW-0472">Membrane</keyword>
<evidence type="ECO:0000256" key="2">
    <source>
        <dbReference type="ARBA" id="ARBA00008655"/>
    </source>
</evidence>